<organism evidence="1 2">
    <name type="scientific">Acipenser ruthenus</name>
    <name type="common">Sterlet sturgeon</name>
    <dbReference type="NCBI Taxonomy" id="7906"/>
    <lineage>
        <taxon>Eukaryota</taxon>
        <taxon>Metazoa</taxon>
        <taxon>Chordata</taxon>
        <taxon>Craniata</taxon>
        <taxon>Vertebrata</taxon>
        <taxon>Euteleostomi</taxon>
        <taxon>Actinopterygii</taxon>
        <taxon>Chondrostei</taxon>
        <taxon>Acipenseriformes</taxon>
        <taxon>Acipenseridae</taxon>
        <taxon>Acipenser</taxon>
    </lineage>
</organism>
<name>A0A444UJB5_ACIRT</name>
<dbReference type="Proteomes" id="UP000289886">
    <property type="component" value="Unassembled WGS sequence"/>
</dbReference>
<sequence length="101" mass="11742">MLKSKLPTTQALLKPEVHKDAFPQLNKRQKIQKYFDHSAKEPPKLHVKDSARLRLGKVWEPAVVSRQHEAPRSFIVTTPDNAQYRRNRKHLLKTAEESHAV</sequence>
<reference evidence="1 2" key="1">
    <citation type="submission" date="2019-01" db="EMBL/GenBank/DDBJ databases">
        <title>Draft Genome and Complete Hox-Cluster Characterization of the Sterlet Sturgeon (Acipenser ruthenus).</title>
        <authorList>
            <person name="Wei Q."/>
        </authorList>
    </citation>
    <scope>NUCLEOTIDE SEQUENCE [LARGE SCALE GENOMIC DNA]</scope>
    <source>
        <strain evidence="1">WHYD16114868_AA</strain>
        <tissue evidence="1">Blood</tissue>
    </source>
</reference>
<keyword evidence="2" id="KW-1185">Reference proteome</keyword>
<accession>A0A444UJB5</accession>
<protein>
    <submittedName>
        <fullName evidence="1">Uncharacterized protein</fullName>
    </submittedName>
</protein>
<dbReference type="AlphaFoldDB" id="A0A444UJB5"/>
<dbReference type="EMBL" id="SCEB01214451">
    <property type="protein sequence ID" value="RXM35253.1"/>
    <property type="molecule type" value="Genomic_DNA"/>
</dbReference>
<proteinExistence type="predicted"/>
<comment type="caution">
    <text evidence="1">The sequence shown here is derived from an EMBL/GenBank/DDBJ whole genome shotgun (WGS) entry which is preliminary data.</text>
</comment>
<evidence type="ECO:0000313" key="2">
    <source>
        <dbReference type="Proteomes" id="UP000289886"/>
    </source>
</evidence>
<gene>
    <name evidence="1" type="ORF">EOD39_4219</name>
</gene>
<evidence type="ECO:0000313" key="1">
    <source>
        <dbReference type="EMBL" id="RXM35253.1"/>
    </source>
</evidence>